<proteinExistence type="predicted"/>
<evidence type="ECO:0000256" key="2">
    <source>
        <dbReference type="SAM" id="SignalP"/>
    </source>
</evidence>
<protein>
    <submittedName>
        <fullName evidence="3">Uncharacterized protein</fullName>
    </submittedName>
</protein>
<keyword evidence="1" id="KW-1133">Transmembrane helix</keyword>
<sequence>MKHVIIILSTLSLLRAHKVLATPINTTNFDIQPDRGGSPADDCGDGNPVTLDADSWIGNHVDTVIGDVWSAGESDPNFDFHQNFSRKYGVSLYCPDTFTACTGAPSSCSALIGTVAEKKQGWLGIKALLSLQQQFLEYEKAITLSMDGLTVDMVNFQKVFAPPDLPDRNTLHNLLVNLAVTVFSVAIGAGLALLTAGASTVAVAVWAASLEILGTGLVSVAGNAINDGRADSELSSTDFSILTLSDTRTAFKQAMLYGLDKSHNATFSNGKAGAYQGPPINLVLEAGTFVSNTIPQVYAGEEDSLQGLVERIMTSKLLEAVWTAENAFLLHVNTETDPVNCAWRFSGDFQSPDVRLCGGFHGMFVLGSVTKDSAGRLSLSTPPGSTTKDVADISTYGMQLADLIFSAAELYLDHGLNDTAFQKYLPDIFNTWTANPSPSIFKASGMFVLPVCEMQDEYFDDPKYGRMLSRWINPACGCRK</sequence>
<feature type="chain" id="PRO_5040279845" evidence="2">
    <location>
        <begin position="22"/>
        <end position="480"/>
    </location>
</feature>
<evidence type="ECO:0000313" key="3">
    <source>
        <dbReference type="EMBL" id="KAH0548092.1"/>
    </source>
</evidence>
<dbReference type="AlphaFoldDB" id="A0A9P8IE69"/>
<name>A0A9P8IE69_9PEZI</name>
<dbReference type="EMBL" id="JAGHQM010002848">
    <property type="protein sequence ID" value="KAH0548092.1"/>
    <property type="molecule type" value="Genomic_DNA"/>
</dbReference>
<dbReference type="Proteomes" id="UP000750711">
    <property type="component" value="Unassembled WGS sequence"/>
</dbReference>
<organism evidence="3 4">
    <name type="scientific">Trichoglossum hirsutum</name>
    <dbReference type="NCBI Taxonomy" id="265104"/>
    <lineage>
        <taxon>Eukaryota</taxon>
        <taxon>Fungi</taxon>
        <taxon>Dikarya</taxon>
        <taxon>Ascomycota</taxon>
        <taxon>Pezizomycotina</taxon>
        <taxon>Geoglossomycetes</taxon>
        <taxon>Geoglossales</taxon>
        <taxon>Geoglossaceae</taxon>
        <taxon>Trichoglossum</taxon>
    </lineage>
</organism>
<gene>
    <name evidence="3" type="ORF">GP486_008174</name>
</gene>
<keyword evidence="4" id="KW-1185">Reference proteome</keyword>
<keyword evidence="2" id="KW-0732">Signal</keyword>
<accession>A0A9P8IE69</accession>
<keyword evidence="1" id="KW-0472">Membrane</keyword>
<reference evidence="3" key="1">
    <citation type="submission" date="2021-03" db="EMBL/GenBank/DDBJ databases">
        <title>Comparative genomics and phylogenomic investigation of the class Geoglossomycetes provide insights into ecological specialization and systematics.</title>
        <authorList>
            <person name="Melie T."/>
            <person name="Pirro S."/>
            <person name="Miller A.N."/>
            <person name="Quandt A."/>
        </authorList>
    </citation>
    <scope>NUCLEOTIDE SEQUENCE</scope>
    <source>
        <strain evidence="3">CAQ_001_2017</strain>
    </source>
</reference>
<feature type="signal peptide" evidence="2">
    <location>
        <begin position="1"/>
        <end position="21"/>
    </location>
</feature>
<evidence type="ECO:0000313" key="4">
    <source>
        <dbReference type="Proteomes" id="UP000750711"/>
    </source>
</evidence>
<feature type="transmembrane region" description="Helical" evidence="1">
    <location>
        <begin position="201"/>
        <end position="222"/>
    </location>
</feature>
<comment type="caution">
    <text evidence="3">The sequence shown here is derived from an EMBL/GenBank/DDBJ whole genome shotgun (WGS) entry which is preliminary data.</text>
</comment>
<feature type="transmembrane region" description="Helical" evidence="1">
    <location>
        <begin position="174"/>
        <end position="194"/>
    </location>
</feature>
<evidence type="ECO:0000256" key="1">
    <source>
        <dbReference type="SAM" id="Phobius"/>
    </source>
</evidence>
<keyword evidence="1" id="KW-0812">Transmembrane</keyword>